<reference evidence="2 3" key="1">
    <citation type="submission" date="2019-03" db="EMBL/GenBank/DDBJ databases">
        <title>First draft genome of Liparis tanakae, snailfish: a comprehensive survey of snailfish specific genes.</title>
        <authorList>
            <person name="Kim W."/>
            <person name="Song I."/>
            <person name="Jeong J.-H."/>
            <person name="Kim D."/>
            <person name="Kim S."/>
            <person name="Ryu S."/>
            <person name="Song J.Y."/>
            <person name="Lee S.K."/>
        </authorList>
    </citation>
    <scope>NUCLEOTIDE SEQUENCE [LARGE SCALE GENOMIC DNA]</scope>
    <source>
        <tissue evidence="2">Muscle</tissue>
    </source>
</reference>
<keyword evidence="3" id="KW-1185">Reference proteome</keyword>
<accession>A0A4Z2I432</accession>
<dbReference type="EMBL" id="SRLO01000135">
    <property type="protein sequence ID" value="TNN72580.1"/>
    <property type="molecule type" value="Genomic_DNA"/>
</dbReference>
<proteinExistence type="predicted"/>
<evidence type="ECO:0000313" key="3">
    <source>
        <dbReference type="Proteomes" id="UP000314294"/>
    </source>
</evidence>
<dbReference type="AlphaFoldDB" id="A0A4Z2I432"/>
<name>A0A4Z2I432_9TELE</name>
<gene>
    <name evidence="2" type="ORF">EYF80_017187</name>
</gene>
<evidence type="ECO:0000256" key="1">
    <source>
        <dbReference type="SAM" id="MobiDB-lite"/>
    </source>
</evidence>
<organism evidence="2 3">
    <name type="scientific">Liparis tanakae</name>
    <name type="common">Tanaka's snailfish</name>
    <dbReference type="NCBI Taxonomy" id="230148"/>
    <lineage>
        <taxon>Eukaryota</taxon>
        <taxon>Metazoa</taxon>
        <taxon>Chordata</taxon>
        <taxon>Craniata</taxon>
        <taxon>Vertebrata</taxon>
        <taxon>Euteleostomi</taxon>
        <taxon>Actinopterygii</taxon>
        <taxon>Neopterygii</taxon>
        <taxon>Teleostei</taxon>
        <taxon>Neoteleostei</taxon>
        <taxon>Acanthomorphata</taxon>
        <taxon>Eupercaria</taxon>
        <taxon>Perciformes</taxon>
        <taxon>Cottioidei</taxon>
        <taxon>Cottales</taxon>
        <taxon>Liparidae</taxon>
        <taxon>Liparis</taxon>
    </lineage>
</organism>
<sequence length="64" mass="7578">MSRVVEKAAVISAFPRIQKDSERRYLLTAADTETRQLMPEQQRKIREEMEERKKREGGEGKTKR</sequence>
<comment type="caution">
    <text evidence="2">The sequence shown here is derived from an EMBL/GenBank/DDBJ whole genome shotgun (WGS) entry which is preliminary data.</text>
</comment>
<evidence type="ECO:0000313" key="2">
    <source>
        <dbReference type="EMBL" id="TNN72580.1"/>
    </source>
</evidence>
<feature type="region of interest" description="Disordered" evidence="1">
    <location>
        <begin position="30"/>
        <end position="64"/>
    </location>
</feature>
<protein>
    <submittedName>
        <fullName evidence="2">Uncharacterized protein</fullName>
    </submittedName>
</protein>
<dbReference type="Proteomes" id="UP000314294">
    <property type="component" value="Unassembled WGS sequence"/>
</dbReference>
<feature type="compositionally biased region" description="Basic and acidic residues" evidence="1">
    <location>
        <begin position="41"/>
        <end position="64"/>
    </location>
</feature>